<name>A0A0A9BEG3_ARUDO</name>
<protein>
    <submittedName>
        <fullName evidence="1">Uncharacterized protein</fullName>
    </submittedName>
</protein>
<reference evidence="1" key="2">
    <citation type="journal article" date="2015" name="Data Brief">
        <title>Shoot transcriptome of the giant reed, Arundo donax.</title>
        <authorList>
            <person name="Barrero R.A."/>
            <person name="Guerrero F.D."/>
            <person name="Moolhuijzen P."/>
            <person name="Goolsby J.A."/>
            <person name="Tidwell J."/>
            <person name="Bellgard S.E."/>
            <person name="Bellgard M.I."/>
        </authorList>
    </citation>
    <scope>NUCLEOTIDE SEQUENCE</scope>
    <source>
        <tissue evidence="1">Shoot tissue taken approximately 20 cm above the soil surface</tissue>
    </source>
</reference>
<evidence type="ECO:0000313" key="1">
    <source>
        <dbReference type="EMBL" id="JAD57677.1"/>
    </source>
</evidence>
<accession>A0A0A9BEG3</accession>
<dbReference type="EMBL" id="GBRH01240218">
    <property type="protein sequence ID" value="JAD57677.1"/>
    <property type="molecule type" value="Transcribed_RNA"/>
</dbReference>
<sequence length="31" mass="3451">MFAYHTLVLKLIDAFPVGSSFVIAQERNIGI</sequence>
<proteinExistence type="predicted"/>
<organism evidence="1">
    <name type="scientific">Arundo donax</name>
    <name type="common">Giant reed</name>
    <name type="synonym">Donax arundinaceus</name>
    <dbReference type="NCBI Taxonomy" id="35708"/>
    <lineage>
        <taxon>Eukaryota</taxon>
        <taxon>Viridiplantae</taxon>
        <taxon>Streptophyta</taxon>
        <taxon>Embryophyta</taxon>
        <taxon>Tracheophyta</taxon>
        <taxon>Spermatophyta</taxon>
        <taxon>Magnoliopsida</taxon>
        <taxon>Liliopsida</taxon>
        <taxon>Poales</taxon>
        <taxon>Poaceae</taxon>
        <taxon>PACMAD clade</taxon>
        <taxon>Arundinoideae</taxon>
        <taxon>Arundineae</taxon>
        <taxon>Arundo</taxon>
    </lineage>
</organism>
<reference evidence="1" key="1">
    <citation type="submission" date="2014-09" db="EMBL/GenBank/DDBJ databases">
        <authorList>
            <person name="Magalhaes I.L.F."/>
            <person name="Oliveira U."/>
            <person name="Santos F.R."/>
            <person name="Vidigal T.H.D.A."/>
            <person name="Brescovit A.D."/>
            <person name="Santos A.J."/>
        </authorList>
    </citation>
    <scope>NUCLEOTIDE SEQUENCE</scope>
    <source>
        <tissue evidence="1">Shoot tissue taken approximately 20 cm above the soil surface</tissue>
    </source>
</reference>
<dbReference type="AlphaFoldDB" id="A0A0A9BEG3"/>